<sequence length="332" mass="38351">MRQISINAKRLRTLLISLLLVVSITLVYLLSQRSLCTGNFGEGGTGFLNQEVTKDGMDYALKDILDSNEHENDDTLRYRGNDITNIVKIGKSGKYEGFKYIKLADISEEASITNLVTFDDKNSDYAIIIPISPADDIFWIKNLYYGFNVLTVCDKDDPRAQKKHLCDIVLDDNYEYRTLAKKTNDMISKICKTLPRYKTIVKLDFDVVINKKYLVELLNLMIPNGGKRLYFGDPNYKGTNKVAMNGKVYAFTRRLLEDFCNCTEVPKTRYGMSEDNWFGDTLARCALQKNEKFNYNDEYILIISDRYQIHHKEYTKGNVNYKVGRFAYKTDK</sequence>
<proteinExistence type="inferred from homology"/>
<evidence type="ECO:0000256" key="8">
    <source>
        <dbReference type="ARBA" id="ARBA00023034"/>
    </source>
</evidence>
<dbReference type="EMBL" id="LSSK01001084">
    <property type="protein sequence ID" value="OMH80769.1"/>
    <property type="molecule type" value="Genomic_DNA"/>
</dbReference>
<evidence type="ECO:0000256" key="1">
    <source>
        <dbReference type="ARBA" id="ARBA00004323"/>
    </source>
</evidence>
<keyword evidence="5 10" id="KW-0812">Transmembrane</keyword>
<dbReference type="Pfam" id="PF01762">
    <property type="entry name" value="Galactosyl_T"/>
    <property type="match status" value="1"/>
</dbReference>
<accession>A0A1R1PIM0</accession>
<dbReference type="OrthoDB" id="5540755at2759"/>
<feature type="transmembrane region" description="Helical" evidence="10">
    <location>
        <begin position="12"/>
        <end position="30"/>
    </location>
</feature>
<evidence type="ECO:0000256" key="6">
    <source>
        <dbReference type="ARBA" id="ARBA00022968"/>
    </source>
</evidence>
<protein>
    <recommendedName>
        <fullName evidence="13">Hexosyltransferase</fullName>
    </recommendedName>
</protein>
<keyword evidence="7 10" id="KW-1133">Transmembrane helix</keyword>
<comment type="caution">
    <text evidence="11">The sequence shown here is derived from an EMBL/GenBank/DDBJ whole genome shotgun (WGS) entry which is preliminary data.</text>
</comment>
<dbReference type="AlphaFoldDB" id="A0A1R1PIM0"/>
<keyword evidence="6" id="KW-0735">Signal-anchor</keyword>
<keyword evidence="4" id="KW-0808">Transferase</keyword>
<keyword evidence="3" id="KW-0328">Glycosyltransferase</keyword>
<dbReference type="InterPro" id="IPR002659">
    <property type="entry name" value="Glyco_trans_31"/>
</dbReference>
<evidence type="ECO:0008006" key="13">
    <source>
        <dbReference type="Google" id="ProtNLM"/>
    </source>
</evidence>
<organism evidence="11 12">
    <name type="scientific">Zancudomyces culisetae</name>
    <name type="common">Gut fungus</name>
    <name type="synonym">Smittium culisetae</name>
    <dbReference type="NCBI Taxonomy" id="1213189"/>
    <lineage>
        <taxon>Eukaryota</taxon>
        <taxon>Fungi</taxon>
        <taxon>Fungi incertae sedis</taxon>
        <taxon>Zoopagomycota</taxon>
        <taxon>Kickxellomycotina</taxon>
        <taxon>Harpellomycetes</taxon>
        <taxon>Harpellales</taxon>
        <taxon>Legeriomycetaceae</taxon>
        <taxon>Zancudomyces</taxon>
    </lineage>
</organism>
<evidence type="ECO:0000256" key="5">
    <source>
        <dbReference type="ARBA" id="ARBA00022692"/>
    </source>
</evidence>
<keyword evidence="8" id="KW-0333">Golgi apparatus</keyword>
<evidence type="ECO:0000256" key="10">
    <source>
        <dbReference type="SAM" id="Phobius"/>
    </source>
</evidence>
<reference evidence="12" key="1">
    <citation type="submission" date="2017-01" db="EMBL/GenBank/DDBJ databases">
        <authorList>
            <person name="Wang Y."/>
            <person name="White M."/>
            <person name="Kvist S."/>
            <person name="Moncalvo J.-M."/>
        </authorList>
    </citation>
    <scope>NUCLEOTIDE SEQUENCE [LARGE SCALE GENOMIC DNA]</scope>
    <source>
        <strain evidence="12">COL-18-3</strain>
    </source>
</reference>
<comment type="similarity">
    <text evidence="2">Belongs to the glycosyltransferase 31 family.</text>
</comment>
<evidence type="ECO:0000313" key="11">
    <source>
        <dbReference type="EMBL" id="OMH80769.1"/>
    </source>
</evidence>
<comment type="subcellular location">
    <subcellularLocation>
        <location evidence="1">Golgi apparatus membrane</location>
        <topology evidence="1">Single-pass type II membrane protein</topology>
    </subcellularLocation>
</comment>
<evidence type="ECO:0000313" key="12">
    <source>
        <dbReference type="Proteomes" id="UP000188320"/>
    </source>
</evidence>
<dbReference type="GO" id="GO:0000139">
    <property type="term" value="C:Golgi membrane"/>
    <property type="evidence" value="ECO:0007669"/>
    <property type="project" value="UniProtKB-SubCell"/>
</dbReference>
<evidence type="ECO:0000256" key="3">
    <source>
        <dbReference type="ARBA" id="ARBA00022676"/>
    </source>
</evidence>
<gene>
    <name evidence="11" type="ORF">AX774_g5791</name>
</gene>
<name>A0A1R1PIM0_ZANCU</name>
<evidence type="ECO:0000256" key="9">
    <source>
        <dbReference type="ARBA" id="ARBA00023136"/>
    </source>
</evidence>
<evidence type="ECO:0000256" key="4">
    <source>
        <dbReference type="ARBA" id="ARBA00022679"/>
    </source>
</evidence>
<evidence type="ECO:0000256" key="7">
    <source>
        <dbReference type="ARBA" id="ARBA00022989"/>
    </source>
</evidence>
<keyword evidence="9 10" id="KW-0472">Membrane</keyword>
<dbReference type="Gene3D" id="3.90.550.50">
    <property type="match status" value="1"/>
</dbReference>
<keyword evidence="12" id="KW-1185">Reference proteome</keyword>
<dbReference type="Proteomes" id="UP000188320">
    <property type="component" value="Unassembled WGS sequence"/>
</dbReference>
<dbReference type="GO" id="GO:0016758">
    <property type="term" value="F:hexosyltransferase activity"/>
    <property type="evidence" value="ECO:0007669"/>
    <property type="project" value="InterPro"/>
</dbReference>
<evidence type="ECO:0000256" key="2">
    <source>
        <dbReference type="ARBA" id="ARBA00008661"/>
    </source>
</evidence>